<dbReference type="EMBL" id="JAUSTL010000002">
    <property type="protein sequence ID" value="MDQ0262176.1"/>
    <property type="molecule type" value="Genomic_DNA"/>
</dbReference>
<reference evidence="1 2" key="1">
    <citation type="submission" date="2023-07" db="EMBL/GenBank/DDBJ databases">
        <title>Genomic Encyclopedia of Type Strains, Phase IV (KMG-IV): sequencing the most valuable type-strain genomes for metagenomic binning, comparative biology and taxonomic classification.</title>
        <authorList>
            <person name="Goeker M."/>
        </authorList>
    </citation>
    <scope>NUCLEOTIDE SEQUENCE [LARGE SCALE GENOMIC DNA]</scope>
    <source>
        <strain evidence="1 2">DSM 23147</strain>
    </source>
</reference>
<dbReference type="Proteomes" id="UP001237071">
    <property type="component" value="Unassembled WGS sequence"/>
</dbReference>
<name>A0ABU0A5R4_STRDY</name>
<evidence type="ECO:0000313" key="1">
    <source>
        <dbReference type="EMBL" id="MDQ0262176.1"/>
    </source>
</evidence>
<accession>A0ABU0A5R4</accession>
<keyword evidence="2" id="KW-1185">Reference proteome</keyword>
<gene>
    <name evidence="1" type="ORF">J2S26_000248</name>
</gene>
<evidence type="ECO:0000313" key="2">
    <source>
        <dbReference type="Proteomes" id="UP001237071"/>
    </source>
</evidence>
<proteinExistence type="predicted"/>
<comment type="caution">
    <text evidence="1">The sequence shown here is derived from an EMBL/GenBank/DDBJ whole genome shotgun (WGS) entry which is preliminary data.</text>
</comment>
<sequence>MLLLVYTTFNTKLQISQLQLRNLAFSVAQLKRQLYISC</sequence>
<organism evidence="1 2">
    <name type="scientific">Streptococcus dysgalactiae</name>
    <dbReference type="NCBI Taxonomy" id="1334"/>
    <lineage>
        <taxon>Bacteria</taxon>
        <taxon>Bacillati</taxon>
        <taxon>Bacillota</taxon>
        <taxon>Bacilli</taxon>
        <taxon>Lactobacillales</taxon>
        <taxon>Streptococcaceae</taxon>
        <taxon>Streptococcus</taxon>
    </lineage>
</organism>
<protein>
    <submittedName>
        <fullName evidence="1">Uncharacterized protein</fullName>
    </submittedName>
</protein>